<dbReference type="InterPro" id="IPR001878">
    <property type="entry name" value="Znf_CCHC"/>
</dbReference>
<sequence>MASRLALFEGEKMACAKCGVSGHNSRTCPEALTADEDYASPEDRDYALWIKYDNLTPPEADKLLRNAIEAKGEIAPEGRGTFVKGPQKELPGLIQGAEHESKKIR</sequence>
<proteinExistence type="predicted"/>
<feature type="domain" description="CCHC-type" evidence="2">
    <location>
        <begin position="15"/>
        <end position="30"/>
    </location>
</feature>
<evidence type="ECO:0000313" key="3">
    <source>
        <dbReference type="EMBL" id="MDQ0537379.1"/>
    </source>
</evidence>
<evidence type="ECO:0000256" key="1">
    <source>
        <dbReference type="SAM" id="MobiDB-lite"/>
    </source>
</evidence>
<dbReference type="RefSeq" id="WP_209991167.1">
    <property type="nucleotide sequence ID" value="NZ_JAGINO010000042.1"/>
</dbReference>
<dbReference type="SUPFAM" id="SSF57756">
    <property type="entry name" value="Retrovirus zinc finger-like domains"/>
    <property type="match status" value="1"/>
</dbReference>
<keyword evidence="4" id="KW-1185">Reference proteome</keyword>
<dbReference type="EMBL" id="JAUSVU010000045">
    <property type="protein sequence ID" value="MDQ0537379.1"/>
    <property type="molecule type" value="Genomic_DNA"/>
</dbReference>
<evidence type="ECO:0000259" key="2">
    <source>
        <dbReference type="PROSITE" id="PS50158"/>
    </source>
</evidence>
<dbReference type="InterPro" id="IPR036875">
    <property type="entry name" value="Znf_CCHC_sf"/>
</dbReference>
<evidence type="ECO:0000313" key="4">
    <source>
        <dbReference type="Proteomes" id="UP001244552"/>
    </source>
</evidence>
<feature type="region of interest" description="Disordered" evidence="1">
    <location>
        <begin position="77"/>
        <end position="105"/>
    </location>
</feature>
<organism evidence="3 4">
    <name type="scientific">Azospirillum picis</name>
    <dbReference type="NCBI Taxonomy" id="488438"/>
    <lineage>
        <taxon>Bacteria</taxon>
        <taxon>Pseudomonadati</taxon>
        <taxon>Pseudomonadota</taxon>
        <taxon>Alphaproteobacteria</taxon>
        <taxon>Rhodospirillales</taxon>
        <taxon>Azospirillaceae</taxon>
        <taxon>Azospirillum</taxon>
    </lineage>
</organism>
<accession>A0ABU0MVM8</accession>
<protein>
    <recommendedName>
        <fullName evidence="2">CCHC-type domain-containing protein</fullName>
    </recommendedName>
</protein>
<comment type="caution">
    <text evidence="3">The sequence shown here is derived from an EMBL/GenBank/DDBJ whole genome shotgun (WGS) entry which is preliminary data.</text>
</comment>
<gene>
    <name evidence="3" type="ORF">QO018_006283</name>
</gene>
<dbReference type="PROSITE" id="PS50158">
    <property type="entry name" value="ZF_CCHC"/>
    <property type="match status" value="1"/>
</dbReference>
<name>A0ABU0MVM8_9PROT</name>
<dbReference type="Proteomes" id="UP001244552">
    <property type="component" value="Unassembled WGS sequence"/>
</dbReference>
<reference evidence="3 4" key="1">
    <citation type="submission" date="2023-07" db="EMBL/GenBank/DDBJ databases">
        <title>Genomic Encyclopedia of Type Strains, Phase IV (KMG-IV): sequencing the most valuable type-strain genomes for metagenomic binning, comparative biology and taxonomic classification.</title>
        <authorList>
            <person name="Goeker M."/>
        </authorList>
    </citation>
    <scope>NUCLEOTIDE SEQUENCE [LARGE SCALE GENOMIC DNA]</scope>
    <source>
        <strain evidence="3 4">DSM 19922</strain>
    </source>
</reference>